<dbReference type="Proteomes" id="UP000007843">
    <property type="component" value="Chromosome"/>
</dbReference>
<dbReference type="EMBL" id="CP003218">
    <property type="protein sequence ID" value="AEX06165.1"/>
    <property type="molecule type" value="Genomic_DNA"/>
</dbReference>
<protein>
    <submittedName>
        <fullName evidence="2">Uncharacterized protein</fullName>
    </submittedName>
</protein>
<feature type="region of interest" description="Disordered" evidence="1">
    <location>
        <begin position="1"/>
        <end position="49"/>
    </location>
</feature>
<dbReference type="AlphaFoldDB" id="A0A0H3HCJ0"/>
<accession>A0A0H3HCJ0</accession>
<gene>
    <name evidence="2" type="ordered locus">KOX_22225</name>
</gene>
<dbReference type="HOGENOM" id="CLU_213152_0_0_6"/>
<evidence type="ECO:0000256" key="1">
    <source>
        <dbReference type="SAM" id="MobiDB-lite"/>
    </source>
</evidence>
<name>A0A0H3HCJ0_KLEM8</name>
<sequence>MSVQHPADPDKRGRHPSKEDPREQGEVPRKRDDSEDHKKDPWHPQPEKR</sequence>
<dbReference type="RefSeq" id="WP_004851580.1">
    <property type="nucleotide sequence ID" value="NC_016612.1"/>
</dbReference>
<organism evidence="2 3">
    <name type="scientific">Klebsiella michiganensis (strain ATCC 8724 / DSM 4798 / JCM 20051 / NBRC 3318 / NRRL B-199 / KCTC 1686 / BUCSAV 143 / CCM 1901)</name>
    <dbReference type="NCBI Taxonomy" id="1006551"/>
    <lineage>
        <taxon>Bacteria</taxon>
        <taxon>Pseudomonadati</taxon>
        <taxon>Pseudomonadota</taxon>
        <taxon>Gammaproteobacteria</taxon>
        <taxon>Enterobacterales</taxon>
        <taxon>Enterobacteriaceae</taxon>
        <taxon>Klebsiella/Raoultella group</taxon>
        <taxon>Klebsiella</taxon>
    </lineage>
</organism>
<dbReference type="GeneID" id="66559484"/>
<reference evidence="2 3" key="1">
    <citation type="journal article" date="2012" name="J. Bacteriol.">
        <title>Complete genome sequence of Klebsiella oxytoca KCTC 1686, used in production of 2,3-butanediol.</title>
        <authorList>
            <person name="Shin S.H."/>
            <person name="Kim S."/>
            <person name="Kim J.Y."/>
            <person name="Lee S."/>
            <person name="Um Y."/>
            <person name="Oh M.K."/>
            <person name="Kim Y.R."/>
            <person name="Lee J."/>
            <person name="Yang K.S."/>
        </authorList>
    </citation>
    <scope>NUCLEOTIDE SEQUENCE [LARGE SCALE GENOMIC DNA]</scope>
    <source>
        <strain evidence="3">ATCC 8724 / DSM 4798 / JCM 20051 / NBRC 3318 / NRRL B-199 / KCTC 1686</strain>
    </source>
</reference>
<evidence type="ECO:0000313" key="2">
    <source>
        <dbReference type="EMBL" id="AEX06165.1"/>
    </source>
</evidence>
<dbReference type="KEGG" id="kox:KOX_22225"/>
<feature type="compositionally biased region" description="Basic and acidic residues" evidence="1">
    <location>
        <begin position="7"/>
        <end position="49"/>
    </location>
</feature>
<proteinExistence type="predicted"/>
<evidence type="ECO:0000313" key="3">
    <source>
        <dbReference type="Proteomes" id="UP000007843"/>
    </source>
</evidence>